<protein>
    <submittedName>
        <fullName evidence="1">Aldose epimerase</fullName>
    </submittedName>
</protein>
<dbReference type="GO" id="GO:0004034">
    <property type="term" value="F:aldose 1-epimerase activity"/>
    <property type="evidence" value="ECO:0007669"/>
    <property type="project" value="TreeGrafter"/>
</dbReference>
<reference evidence="1 2" key="1">
    <citation type="submission" date="2018-01" db="EMBL/GenBank/DDBJ databases">
        <title>Lactibacter flavus gen. nov., sp. nov., a novel bacterium of the family Propionibacteriaceae isolated from raw milk and dairy products.</title>
        <authorList>
            <person name="Wenning M."/>
            <person name="Breitenwieser F."/>
            <person name="Huptas C."/>
            <person name="von Neubeck M."/>
            <person name="Busse H.-J."/>
            <person name="Scherer S."/>
        </authorList>
    </citation>
    <scope>NUCLEOTIDE SEQUENCE [LARGE SCALE GENOMIC DNA]</scope>
    <source>
        <strain evidence="1 2">VG341</strain>
    </source>
</reference>
<accession>A0A4Q2ED34</accession>
<dbReference type="Gene3D" id="2.70.98.10">
    <property type="match status" value="1"/>
</dbReference>
<evidence type="ECO:0000313" key="2">
    <source>
        <dbReference type="Proteomes" id="UP000290624"/>
    </source>
</evidence>
<dbReference type="InterPro" id="IPR011013">
    <property type="entry name" value="Gal_mutarotase_sf_dom"/>
</dbReference>
<dbReference type="InterPro" id="IPR014718">
    <property type="entry name" value="GH-type_carb-bd"/>
</dbReference>
<dbReference type="PANTHER" id="PTHR10091">
    <property type="entry name" value="ALDOSE-1-EPIMERASE"/>
    <property type="match status" value="1"/>
</dbReference>
<name>A0A4Q2ED34_9ACTN</name>
<evidence type="ECO:0000313" key="1">
    <source>
        <dbReference type="EMBL" id="RXW31337.1"/>
    </source>
</evidence>
<dbReference type="OrthoDB" id="4739604at2"/>
<organism evidence="1 2">
    <name type="scientific">Propioniciclava flava</name>
    <dbReference type="NCBI Taxonomy" id="2072026"/>
    <lineage>
        <taxon>Bacteria</taxon>
        <taxon>Bacillati</taxon>
        <taxon>Actinomycetota</taxon>
        <taxon>Actinomycetes</taxon>
        <taxon>Propionibacteriales</taxon>
        <taxon>Propionibacteriaceae</taxon>
        <taxon>Propioniciclava</taxon>
    </lineage>
</organism>
<dbReference type="RefSeq" id="WP_129459613.1">
    <property type="nucleotide sequence ID" value="NZ_PPCV01000010.1"/>
</dbReference>
<dbReference type="SUPFAM" id="SSF74650">
    <property type="entry name" value="Galactose mutarotase-like"/>
    <property type="match status" value="1"/>
</dbReference>
<dbReference type="GO" id="GO:0033499">
    <property type="term" value="P:galactose catabolic process via UDP-galactose, Leloir pathway"/>
    <property type="evidence" value="ECO:0007669"/>
    <property type="project" value="TreeGrafter"/>
</dbReference>
<dbReference type="Proteomes" id="UP000290624">
    <property type="component" value="Unassembled WGS sequence"/>
</dbReference>
<gene>
    <name evidence="1" type="ORF">C1706_12750</name>
</gene>
<dbReference type="GO" id="GO:0006006">
    <property type="term" value="P:glucose metabolic process"/>
    <property type="evidence" value="ECO:0007669"/>
    <property type="project" value="TreeGrafter"/>
</dbReference>
<dbReference type="Pfam" id="PF01263">
    <property type="entry name" value="Aldose_epim"/>
    <property type="match status" value="1"/>
</dbReference>
<dbReference type="EMBL" id="PPCV01000010">
    <property type="protein sequence ID" value="RXW31337.1"/>
    <property type="molecule type" value="Genomic_DNA"/>
</dbReference>
<proteinExistence type="predicted"/>
<dbReference type="GO" id="GO:0030246">
    <property type="term" value="F:carbohydrate binding"/>
    <property type="evidence" value="ECO:0007669"/>
    <property type="project" value="InterPro"/>
</dbReference>
<keyword evidence="2" id="KW-1185">Reference proteome</keyword>
<dbReference type="AlphaFoldDB" id="A0A4Q2ED34"/>
<comment type="caution">
    <text evidence="1">The sequence shown here is derived from an EMBL/GenBank/DDBJ whole genome shotgun (WGS) entry which is preliminary data.</text>
</comment>
<dbReference type="PANTHER" id="PTHR10091:SF0">
    <property type="entry name" value="GALACTOSE MUTAROTASE"/>
    <property type="match status" value="1"/>
</dbReference>
<dbReference type="InterPro" id="IPR008183">
    <property type="entry name" value="Aldose_1/G6P_1-epimerase"/>
</dbReference>
<sequence length="292" mass="30936">MSLNGHLFHLVHGPYTATIAASGATLVGLRHAGRRLTASFDPRVSIGEGWEGRTLAPWPNRITGARYSFGGVEFDLPANEPATGAALHGLAAHQLWTPLHSTARELTLGLDLPATPGYPFDLSLTVSYALDESGLSVRICATNVGAVAAPVALGSHPYLTWDHAPLDDCTVTSPGVAALLVDERMAPLQLVDVAQTDVDFSTPTPMAGRSVDLAFQAPARPWSVELRHRDGAVRLQAEAPWLQLYSAERIGRHALAVEAMTHPPDAFNGPDADVALAAGATREVCFTIGAFE</sequence>